<feature type="region of interest" description="Disordered" evidence="1">
    <location>
        <begin position="232"/>
        <end position="254"/>
    </location>
</feature>
<proteinExistence type="predicted"/>
<name>A0ABM1VVX6_APLCA</name>
<evidence type="ECO:0000313" key="2">
    <source>
        <dbReference type="Proteomes" id="UP000694888"/>
    </source>
</evidence>
<evidence type="ECO:0000313" key="3">
    <source>
        <dbReference type="RefSeq" id="XP_035826568.1"/>
    </source>
</evidence>
<sequence>MRDRATKAPVSSCYKHSPRVKPAPNPFTAELHEFEMTKWRETFDSMGGLSRAGKQDIKVVDTLRKAPYHCPSLARRFDAHFGKLSRVSLTAKEVKKLPDKKDAKRSACNNIPISHMPVVRVMKQPKSWISRPPDETNVTVHELPVTCVLVKWGVGTSPSRFTCESLCEWLSGFGHVLFTIPEGDHSLFAAFDSIMSAYSVTWCHPKFSNFGQLQPMKNYKLSADPKWRSLLLKTQPKAERKSGARPQAQEEKKN</sequence>
<organism evidence="2 3">
    <name type="scientific">Aplysia californica</name>
    <name type="common">California sea hare</name>
    <dbReference type="NCBI Taxonomy" id="6500"/>
    <lineage>
        <taxon>Eukaryota</taxon>
        <taxon>Metazoa</taxon>
        <taxon>Spiralia</taxon>
        <taxon>Lophotrochozoa</taxon>
        <taxon>Mollusca</taxon>
        <taxon>Gastropoda</taxon>
        <taxon>Heterobranchia</taxon>
        <taxon>Euthyneura</taxon>
        <taxon>Tectipleura</taxon>
        <taxon>Aplysiida</taxon>
        <taxon>Aplysioidea</taxon>
        <taxon>Aplysiidae</taxon>
        <taxon>Aplysia</taxon>
    </lineage>
</organism>
<dbReference type="RefSeq" id="XP_035826568.1">
    <property type="nucleotide sequence ID" value="XM_035970675.1"/>
</dbReference>
<protein>
    <submittedName>
        <fullName evidence="3">Uncharacterized protein LOC101863753</fullName>
    </submittedName>
</protein>
<accession>A0ABM1VVX6</accession>
<gene>
    <name evidence="3" type="primary">LOC101863753</name>
</gene>
<evidence type="ECO:0000256" key="1">
    <source>
        <dbReference type="SAM" id="MobiDB-lite"/>
    </source>
</evidence>
<feature type="compositionally biased region" description="Basic and acidic residues" evidence="1">
    <location>
        <begin position="236"/>
        <end position="254"/>
    </location>
</feature>
<dbReference type="GeneID" id="101863753"/>
<reference evidence="3" key="1">
    <citation type="submission" date="2025-08" db="UniProtKB">
        <authorList>
            <consortium name="RefSeq"/>
        </authorList>
    </citation>
    <scope>IDENTIFICATION</scope>
</reference>
<keyword evidence="2" id="KW-1185">Reference proteome</keyword>
<dbReference type="Proteomes" id="UP000694888">
    <property type="component" value="Unplaced"/>
</dbReference>
<feature type="region of interest" description="Disordered" evidence="1">
    <location>
        <begin position="1"/>
        <end position="25"/>
    </location>
</feature>